<gene>
    <name evidence="6" type="ORF">N7468_002437</name>
</gene>
<name>A0A9W9PIR3_9EURO</name>
<evidence type="ECO:0000256" key="2">
    <source>
        <dbReference type="ARBA" id="ARBA00023015"/>
    </source>
</evidence>
<dbReference type="InterPro" id="IPR051089">
    <property type="entry name" value="prtT"/>
</dbReference>
<evidence type="ECO:0000256" key="4">
    <source>
        <dbReference type="ARBA" id="ARBA00023163"/>
    </source>
</evidence>
<dbReference type="GO" id="GO:0000981">
    <property type="term" value="F:DNA-binding transcription factor activity, RNA polymerase II-specific"/>
    <property type="evidence" value="ECO:0007669"/>
    <property type="project" value="TreeGrafter"/>
</dbReference>
<sequence>MPQAKVVAESRSTISETCQSCATSKVRCIRDPETPQTCQRIEALESKVRELTAAQTASGDVPSQVFACAANKLSTSTATGLDVIDQGLLGLQTAADYLQAFKSDLVTNFPFVVVPPQTSAPQLRIEKPFLFLAILASASYKNLSLQRSLGAELRKVVALRMIMGGESSFDLLQGLLVYLACLIIELRLDRPPTTISHKTPLRFEPKFDFNNRSLNRPAWGNDEKRAVAGCYYLSST</sequence>
<dbReference type="GO" id="GO:0000976">
    <property type="term" value="F:transcription cis-regulatory region binding"/>
    <property type="evidence" value="ECO:0007669"/>
    <property type="project" value="TreeGrafter"/>
</dbReference>
<evidence type="ECO:0000313" key="7">
    <source>
        <dbReference type="Proteomes" id="UP001150941"/>
    </source>
</evidence>
<comment type="caution">
    <text evidence="6">The sequence shown here is derived from an EMBL/GenBank/DDBJ whole genome shotgun (WGS) entry which is preliminary data.</text>
</comment>
<proteinExistence type="predicted"/>
<keyword evidence="5" id="KW-0539">Nucleus</keyword>
<evidence type="ECO:0000256" key="3">
    <source>
        <dbReference type="ARBA" id="ARBA00023125"/>
    </source>
</evidence>
<evidence type="ECO:0000256" key="5">
    <source>
        <dbReference type="ARBA" id="ARBA00023242"/>
    </source>
</evidence>
<reference evidence="6" key="2">
    <citation type="journal article" date="2023" name="IMA Fungus">
        <title>Comparative genomic study of the Penicillium genus elucidates a diverse pangenome and 15 lateral gene transfer events.</title>
        <authorList>
            <person name="Petersen C."/>
            <person name="Sorensen T."/>
            <person name="Nielsen M.R."/>
            <person name="Sondergaard T.E."/>
            <person name="Sorensen J.L."/>
            <person name="Fitzpatrick D.A."/>
            <person name="Frisvad J.C."/>
            <person name="Nielsen K.L."/>
        </authorList>
    </citation>
    <scope>NUCLEOTIDE SEQUENCE</scope>
    <source>
        <strain evidence="6">IBT 19713</strain>
    </source>
</reference>
<dbReference type="OrthoDB" id="5226580at2759"/>
<dbReference type="Proteomes" id="UP001150941">
    <property type="component" value="Unassembled WGS sequence"/>
</dbReference>
<keyword evidence="4" id="KW-0804">Transcription</keyword>
<organism evidence="6 7">
    <name type="scientific">Penicillium chermesinum</name>
    <dbReference type="NCBI Taxonomy" id="63820"/>
    <lineage>
        <taxon>Eukaryota</taxon>
        <taxon>Fungi</taxon>
        <taxon>Dikarya</taxon>
        <taxon>Ascomycota</taxon>
        <taxon>Pezizomycotina</taxon>
        <taxon>Eurotiomycetes</taxon>
        <taxon>Eurotiomycetidae</taxon>
        <taxon>Eurotiales</taxon>
        <taxon>Aspergillaceae</taxon>
        <taxon>Penicillium</taxon>
    </lineage>
</organism>
<keyword evidence="7" id="KW-1185">Reference proteome</keyword>
<evidence type="ECO:0008006" key="8">
    <source>
        <dbReference type="Google" id="ProtNLM"/>
    </source>
</evidence>
<keyword evidence="3" id="KW-0238">DNA-binding</keyword>
<dbReference type="EMBL" id="JAPQKS010000002">
    <property type="protein sequence ID" value="KAJ5247454.1"/>
    <property type="molecule type" value="Genomic_DNA"/>
</dbReference>
<accession>A0A9W9PIR3</accession>
<comment type="subcellular location">
    <subcellularLocation>
        <location evidence="1">Nucleus</location>
    </subcellularLocation>
</comment>
<dbReference type="PANTHER" id="PTHR31845:SF10">
    <property type="entry name" value="ZN(II)2CYS6 TRANSCRIPTION FACTOR (EUROFUNG)"/>
    <property type="match status" value="1"/>
</dbReference>
<dbReference type="PANTHER" id="PTHR31845">
    <property type="entry name" value="FINGER DOMAIN PROTEIN, PUTATIVE-RELATED"/>
    <property type="match status" value="1"/>
</dbReference>
<evidence type="ECO:0000313" key="6">
    <source>
        <dbReference type="EMBL" id="KAJ5247454.1"/>
    </source>
</evidence>
<keyword evidence="2" id="KW-0805">Transcription regulation</keyword>
<dbReference type="GO" id="GO:0005634">
    <property type="term" value="C:nucleus"/>
    <property type="evidence" value="ECO:0007669"/>
    <property type="project" value="UniProtKB-SubCell"/>
</dbReference>
<dbReference type="GeneID" id="83199037"/>
<dbReference type="AlphaFoldDB" id="A0A9W9PIR3"/>
<protein>
    <recommendedName>
        <fullName evidence="8">Zn(2)-C6 fungal-type domain-containing protein</fullName>
    </recommendedName>
</protein>
<reference evidence="6" key="1">
    <citation type="submission" date="2022-11" db="EMBL/GenBank/DDBJ databases">
        <authorList>
            <person name="Petersen C."/>
        </authorList>
    </citation>
    <scope>NUCLEOTIDE SEQUENCE</scope>
    <source>
        <strain evidence="6">IBT 19713</strain>
    </source>
</reference>
<dbReference type="RefSeq" id="XP_058334875.1">
    <property type="nucleotide sequence ID" value="XM_058471734.1"/>
</dbReference>
<evidence type="ECO:0000256" key="1">
    <source>
        <dbReference type="ARBA" id="ARBA00004123"/>
    </source>
</evidence>